<dbReference type="OrthoDB" id="9813092at2"/>
<dbReference type="Proteomes" id="UP000305674">
    <property type="component" value="Unassembled WGS sequence"/>
</dbReference>
<dbReference type="EMBL" id="SWCI01000014">
    <property type="protein sequence ID" value="TKB47323.1"/>
    <property type="molecule type" value="Genomic_DNA"/>
</dbReference>
<feature type="domain" description="GST C-terminal" evidence="2">
    <location>
        <begin position="83"/>
        <end position="208"/>
    </location>
</feature>
<dbReference type="AlphaFoldDB" id="A0A4U1B9Y9"/>
<dbReference type="PROSITE" id="PS50405">
    <property type="entry name" value="GST_CTER"/>
    <property type="match status" value="1"/>
</dbReference>
<dbReference type="SUPFAM" id="SSF47616">
    <property type="entry name" value="GST C-terminal domain-like"/>
    <property type="match status" value="1"/>
</dbReference>
<dbReference type="Gene3D" id="3.40.30.10">
    <property type="entry name" value="Glutaredoxin"/>
    <property type="match status" value="1"/>
</dbReference>
<gene>
    <name evidence="3" type="ORF">FCL40_15850</name>
</gene>
<dbReference type="SFLD" id="SFLDS00019">
    <property type="entry name" value="Glutathione_Transferase_(cytos"/>
    <property type="match status" value="1"/>
</dbReference>
<organism evidence="3 4">
    <name type="scientific">Ferrimonas sediminicola</name>
    <dbReference type="NCBI Taxonomy" id="2569538"/>
    <lineage>
        <taxon>Bacteria</taxon>
        <taxon>Pseudomonadati</taxon>
        <taxon>Pseudomonadota</taxon>
        <taxon>Gammaproteobacteria</taxon>
        <taxon>Alteromonadales</taxon>
        <taxon>Ferrimonadaceae</taxon>
        <taxon>Ferrimonas</taxon>
    </lineage>
</organism>
<dbReference type="PANTHER" id="PTHR43968:SF14">
    <property type="entry name" value="GLUTATHIONE S-TRANSFERASE"/>
    <property type="match status" value="1"/>
</dbReference>
<evidence type="ECO:0000259" key="2">
    <source>
        <dbReference type="PROSITE" id="PS50405"/>
    </source>
</evidence>
<evidence type="ECO:0000313" key="4">
    <source>
        <dbReference type="Proteomes" id="UP000305674"/>
    </source>
</evidence>
<dbReference type="InterPro" id="IPR040079">
    <property type="entry name" value="Glutathione_S-Trfase"/>
</dbReference>
<dbReference type="InterPro" id="IPR004045">
    <property type="entry name" value="Glutathione_S-Trfase_N"/>
</dbReference>
<evidence type="ECO:0000313" key="3">
    <source>
        <dbReference type="EMBL" id="TKB47323.1"/>
    </source>
</evidence>
<reference evidence="3 4" key="1">
    <citation type="submission" date="2019-04" db="EMBL/GenBank/DDBJ databases">
        <authorList>
            <person name="Hwang J.C."/>
        </authorList>
    </citation>
    <scope>NUCLEOTIDE SEQUENCE [LARGE SCALE GENOMIC DNA]</scope>
    <source>
        <strain evidence="3 4">IMCC35001</strain>
    </source>
</reference>
<feature type="domain" description="GST N-terminal" evidence="1">
    <location>
        <begin position="2"/>
        <end position="81"/>
    </location>
</feature>
<dbReference type="GO" id="GO:0016740">
    <property type="term" value="F:transferase activity"/>
    <property type="evidence" value="ECO:0007669"/>
    <property type="project" value="UniProtKB-KW"/>
</dbReference>
<dbReference type="PROSITE" id="PS50404">
    <property type="entry name" value="GST_NTER"/>
    <property type="match status" value="1"/>
</dbReference>
<keyword evidence="4" id="KW-1185">Reference proteome</keyword>
<dbReference type="SFLD" id="SFLDG00358">
    <property type="entry name" value="Main_(cytGST)"/>
    <property type="match status" value="1"/>
</dbReference>
<dbReference type="InterPro" id="IPR036249">
    <property type="entry name" value="Thioredoxin-like_sf"/>
</dbReference>
<protein>
    <submittedName>
        <fullName evidence="3">Glutathione S-transferase</fullName>
    </submittedName>
</protein>
<proteinExistence type="predicted"/>
<evidence type="ECO:0000259" key="1">
    <source>
        <dbReference type="PROSITE" id="PS50404"/>
    </source>
</evidence>
<keyword evidence="3" id="KW-0808">Transferase</keyword>
<dbReference type="GO" id="GO:0005737">
    <property type="term" value="C:cytoplasm"/>
    <property type="evidence" value="ECO:0007669"/>
    <property type="project" value="TreeGrafter"/>
</dbReference>
<dbReference type="SUPFAM" id="SSF52833">
    <property type="entry name" value="Thioredoxin-like"/>
    <property type="match status" value="1"/>
</dbReference>
<dbReference type="Pfam" id="PF13410">
    <property type="entry name" value="GST_C_2"/>
    <property type="match status" value="1"/>
</dbReference>
<accession>A0A4U1B9Y9</accession>
<dbReference type="Gene3D" id="1.20.1050.10">
    <property type="match status" value="1"/>
</dbReference>
<dbReference type="PANTHER" id="PTHR43968">
    <property type="match status" value="1"/>
</dbReference>
<comment type="caution">
    <text evidence="3">The sequence shown here is derived from an EMBL/GenBank/DDBJ whole genome shotgun (WGS) entry which is preliminary data.</text>
</comment>
<sequence length="214" mass="24999">MSHAILYSFRRCPYAMRARIALDYLGRPLQLREVVLRDKPAPLLALSPKGTVPVLQLPDGRVLEESLDIMLWTLGESDPQYWWPRRAAAQRLTLDLIQRNDGAFKHWLDRYKYADRHPRSQQWYRAKAEPWLDRLESMLIHSGWLLGATFSLADAALLPFVRQFAMVDRPWFDGHYPALAQWLNRWMVSEPYGRIMTRFAPWQPGGAVTLWPNG</sequence>
<dbReference type="RefSeq" id="WP_136854279.1">
    <property type="nucleotide sequence ID" value="NZ_SWCI01000014.1"/>
</dbReference>
<dbReference type="Pfam" id="PF13417">
    <property type="entry name" value="GST_N_3"/>
    <property type="match status" value="1"/>
</dbReference>
<dbReference type="InterPro" id="IPR010987">
    <property type="entry name" value="Glutathione-S-Trfase_C-like"/>
</dbReference>
<name>A0A4U1B9Y9_9GAMM</name>
<dbReference type="InterPro" id="IPR050983">
    <property type="entry name" value="GST_Omega/HSP26"/>
</dbReference>
<dbReference type="CDD" id="cd03196">
    <property type="entry name" value="GST_C_5"/>
    <property type="match status" value="1"/>
</dbReference>
<dbReference type="InterPro" id="IPR036282">
    <property type="entry name" value="Glutathione-S-Trfase_C_sf"/>
</dbReference>